<dbReference type="InterPro" id="IPR036866">
    <property type="entry name" value="RibonucZ/Hydroxyglut_hydro"/>
</dbReference>
<dbReference type="InterPro" id="IPR052159">
    <property type="entry name" value="Competence_DNA_uptake"/>
</dbReference>
<dbReference type="Gene3D" id="3.40.10.10">
    <property type="entry name" value="DNA Methylphosphotriester Repair Domain"/>
    <property type="match status" value="1"/>
</dbReference>
<dbReference type="Pfam" id="PF00753">
    <property type="entry name" value="Lactamase_B"/>
    <property type="match status" value="1"/>
</dbReference>
<feature type="domain" description="Metallo-beta-lactamase" evidence="1">
    <location>
        <begin position="60"/>
        <end position="253"/>
    </location>
</feature>
<sequence>MTEKMAGKFYKRVLLAVIMMISLMITGCAGMEVSTGADKSVTSGQRSGSDLKVHFIDVGQGDSALIEKDGHYMLIDAGERDQGQTVVSYLKNQGVETLDYVIGTHPHSDHIGGLETVIRAFPVEKIIMPQKAHTTKLYEHLLDTIEEKKLKITLPEPGAVYELGGASFQILGPDRDYGDDLNNWSVGIRLDYGSNSFVLCGDAEKGAEEDMMANGLSLKADVLKLSHHGSSTSSSGQFLDRVNPEYAVISCGKNNDYGHPHKETLEALKKRNIKAFRTDQSGTIVAVSDGSKVTFPGQNIKDENVSHTENEKNASQTGEYVINTNTKKFHLPDCSLAASIKADNKKISEETRDELIQMGYEPCKSCKP</sequence>
<dbReference type="PROSITE" id="PS51257">
    <property type="entry name" value="PROKAR_LIPOPROTEIN"/>
    <property type="match status" value="1"/>
</dbReference>
<protein>
    <submittedName>
        <fullName evidence="2">ComEC/Rec2 family competence protein</fullName>
    </submittedName>
</protein>
<keyword evidence="3" id="KW-1185">Reference proteome</keyword>
<dbReference type="SUPFAM" id="SSF57884">
    <property type="entry name" value="Ada DNA repair protein, N-terminal domain (N-Ada 10)"/>
    <property type="match status" value="1"/>
</dbReference>
<gene>
    <name evidence="2" type="ORF">OW255_00165</name>
</gene>
<dbReference type="InterPro" id="IPR001279">
    <property type="entry name" value="Metallo-B-lactamas"/>
</dbReference>
<proteinExistence type="predicted"/>
<dbReference type="Proteomes" id="UP001163115">
    <property type="component" value="Chromosome"/>
</dbReference>
<dbReference type="Gene3D" id="3.60.15.10">
    <property type="entry name" value="Ribonuclease Z/Hydroxyacylglutathione hydrolase-like"/>
    <property type="match status" value="1"/>
</dbReference>
<dbReference type="PANTHER" id="PTHR30619:SF7">
    <property type="entry name" value="BETA-LACTAMASE DOMAIN PROTEIN"/>
    <property type="match status" value="1"/>
</dbReference>
<organism evidence="2 3">
    <name type="scientific">Lacrimispora xylanolytica</name>
    <dbReference type="NCBI Taxonomy" id="29375"/>
    <lineage>
        <taxon>Bacteria</taxon>
        <taxon>Bacillati</taxon>
        <taxon>Bacillota</taxon>
        <taxon>Clostridia</taxon>
        <taxon>Lachnospirales</taxon>
        <taxon>Lachnospiraceae</taxon>
        <taxon>Lacrimispora</taxon>
    </lineage>
</organism>
<name>A0ABY7ABN1_9FIRM</name>
<evidence type="ECO:0000259" key="1">
    <source>
        <dbReference type="SMART" id="SM00849"/>
    </source>
</evidence>
<accession>A0ABY7ABN1</accession>
<dbReference type="InterPro" id="IPR035451">
    <property type="entry name" value="Ada-like_dom_sf"/>
</dbReference>
<dbReference type="PANTHER" id="PTHR30619">
    <property type="entry name" value="DNA INTERNALIZATION/COMPETENCE PROTEIN COMEC/REC2"/>
    <property type="match status" value="1"/>
</dbReference>
<dbReference type="SUPFAM" id="SSF56281">
    <property type="entry name" value="Metallo-hydrolase/oxidoreductase"/>
    <property type="match status" value="1"/>
</dbReference>
<reference evidence="2" key="1">
    <citation type="submission" date="2022-11" db="EMBL/GenBank/DDBJ databases">
        <title>Lacrimispora xylanolytica sy1, complete genome.</title>
        <authorList>
            <person name="Choi S."/>
        </authorList>
    </citation>
    <scope>NUCLEOTIDE SEQUENCE</scope>
    <source>
        <strain evidence="2">Sy1</strain>
    </source>
</reference>
<dbReference type="RefSeq" id="WP_268115226.1">
    <property type="nucleotide sequence ID" value="NZ_CP113524.1"/>
</dbReference>
<dbReference type="CDD" id="cd07731">
    <property type="entry name" value="ComA-like_MBL-fold"/>
    <property type="match status" value="1"/>
</dbReference>
<evidence type="ECO:0000313" key="3">
    <source>
        <dbReference type="Proteomes" id="UP001163115"/>
    </source>
</evidence>
<dbReference type="EMBL" id="CP113524">
    <property type="protein sequence ID" value="WAJ23981.1"/>
    <property type="molecule type" value="Genomic_DNA"/>
</dbReference>
<dbReference type="InterPro" id="IPR035681">
    <property type="entry name" value="ComA-like_MBL"/>
</dbReference>
<dbReference type="SMART" id="SM00849">
    <property type="entry name" value="Lactamase_B"/>
    <property type="match status" value="1"/>
</dbReference>
<evidence type="ECO:0000313" key="2">
    <source>
        <dbReference type="EMBL" id="WAJ23981.1"/>
    </source>
</evidence>